<name>A0A431UXN4_9BACI</name>
<gene>
    <name evidence="6" type="ORF">EKG35_01795</name>
</gene>
<accession>A0A431UXN4</accession>
<dbReference type="EMBL" id="RXNR01000003">
    <property type="protein sequence ID" value="RTQ96126.1"/>
    <property type="molecule type" value="Genomic_DNA"/>
</dbReference>
<proteinExistence type="inferred from homology"/>
<evidence type="ECO:0000313" key="6">
    <source>
        <dbReference type="EMBL" id="RTQ96126.1"/>
    </source>
</evidence>
<evidence type="ECO:0000256" key="3">
    <source>
        <dbReference type="ARBA" id="ARBA00022448"/>
    </source>
</evidence>
<keyword evidence="3" id="KW-0813">Transport</keyword>
<evidence type="ECO:0000256" key="2">
    <source>
        <dbReference type="ARBA" id="ARBA00009023"/>
    </source>
</evidence>
<dbReference type="InterPro" id="IPR038404">
    <property type="entry name" value="TRAP_DctP_sf"/>
</dbReference>
<dbReference type="RefSeq" id="WP_126292600.1">
    <property type="nucleotide sequence ID" value="NZ_CP155468.1"/>
</dbReference>
<dbReference type="OrthoDB" id="9776801at2"/>
<reference evidence="6 7" key="1">
    <citation type="submission" date="2018-12" db="EMBL/GenBank/DDBJ databases">
        <authorList>
            <person name="Yu L."/>
        </authorList>
    </citation>
    <scope>NUCLEOTIDE SEQUENCE [LARGE SCALE GENOMIC DNA]</scope>
    <source>
        <strain evidence="6 7">S5H2222</strain>
    </source>
</reference>
<sequence>MFKKKNFLFTLLLLLIVAVLTACGGGSTEGTTSSGSNGESSESSGEARTLRISLGLNDQHPLYHSSMKFKELVESQTDTLKVEVYHSGQIADDRSAIEMLQFGTLEITIPSSAPFVSFVPEYGVFDLPFTLTSTEMVDAILQGEFGENLAAKTEAQGIVQLAWWENGFRQLTNDTKPINTLEDLKGLKIRVMENEMHIDTWKALGTNPTPMAFTELFTAMQQKTVDGQENPYPSILLEKYPEVQKYLTETNHVYSPFLFLVSKKIWDELSAEQQEIIRSAAIEAGEYNRELTRQTANEALEELKGQMEFTKISDEELERFKEAVKPVIEQYKDQVGTEIVEQYLSEIENFSNK</sequence>
<dbReference type="Pfam" id="PF03480">
    <property type="entry name" value="DctP"/>
    <property type="match status" value="1"/>
</dbReference>
<dbReference type="AlphaFoldDB" id="A0A431UXN4"/>
<comment type="subcellular location">
    <subcellularLocation>
        <location evidence="1">Cell envelope</location>
    </subcellularLocation>
</comment>
<evidence type="ECO:0000256" key="4">
    <source>
        <dbReference type="ARBA" id="ARBA00022729"/>
    </source>
</evidence>
<dbReference type="GO" id="GO:0030288">
    <property type="term" value="C:outer membrane-bounded periplasmic space"/>
    <property type="evidence" value="ECO:0007669"/>
    <property type="project" value="InterPro"/>
</dbReference>
<feature type="chain" id="PRO_5039055136" evidence="5">
    <location>
        <begin position="23"/>
        <end position="353"/>
    </location>
</feature>
<comment type="caution">
    <text evidence="6">The sequence shown here is derived from an EMBL/GenBank/DDBJ whole genome shotgun (WGS) entry which is preliminary data.</text>
</comment>
<dbReference type="CDD" id="cd13679">
    <property type="entry name" value="PBP2_TRAP_YiaO_like"/>
    <property type="match status" value="1"/>
</dbReference>
<evidence type="ECO:0000256" key="1">
    <source>
        <dbReference type="ARBA" id="ARBA00004196"/>
    </source>
</evidence>
<dbReference type="Proteomes" id="UP000276349">
    <property type="component" value="Unassembled WGS sequence"/>
</dbReference>
<dbReference type="NCBIfam" id="NF037995">
    <property type="entry name" value="TRAP_S1"/>
    <property type="match status" value="1"/>
</dbReference>
<dbReference type="Gene3D" id="3.40.190.170">
    <property type="entry name" value="Bacterial extracellular solute-binding protein, family 7"/>
    <property type="match status" value="1"/>
</dbReference>
<organism evidence="6 7">
    <name type="scientific">Lysinibacillus telephonicus</name>
    <dbReference type="NCBI Taxonomy" id="1714840"/>
    <lineage>
        <taxon>Bacteria</taxon>
        <taxon>Bacillati</taxon>
        <taxon>Bacillota</taxon>
        <taxon>Bacilli</taxon>
        <taxon>Bacillales</taxon>
        <taxon>Bacillaceae</taxon>
        <taxon>Lysinibacillus</taxon>
    </lineage>
</organism>
<keyword evidence="7" id="KW-1185">Reference proteome</keyword>
<dbReference type="PROSITE" id="PS51257">
    <property type="entry name" value="PROKAR_LIPOPROTEIN"/>
    <property type="match status" value="1"/>
</dbReference>
<evidence type="ECO:0000313" key="7">
    <source>
        <dbReference type="Proteomes" id="UP000276349"/>
    </source>
</evidence>
<dbReference type="PANTHER" id="PTHR33376:SF4">
    <property type="entry name" value="SIALIC ACID-BINDING PERIPLASMIC PROTEIN SIAP"/>
    <property type="match status" value="1"/>
</dbReference>
<dbReference type="GO" id="GO:0055085">
    <property type="term" value="P:transmembrane transport"/>
    <property type="evidence" value="ECO:0007669"/>
    <property type="project" value="InterPro"/>
</dbReference>
<dbReference type="NCBIfam" id="TIGR00787">
    <property type="entry name" value="dctP"/>
    <property type="match status" value="1"/>
</dbReference>
<evidence type="ECO:0000256" key="5">
    <source>
        <dbReference type="SAM" id="SignalP"/>
    </source>
</evidence>
<dbReference type="SUPFAM" id="SSF53850">
    <property type="entry name" value="Periplasmic binding protein-like II"/>
    <property type="match status" value="1"/>
</dbReference>
<dbReference type="PIRSF" id="PIRSF006470">
    <property type="entry name" value="DctB"/>
    <property type="match status" value="1"/>
</dbReference>
<protein>
    <submittedName>
        <fullName evidence="6">TRAP transporter substrate-binding protein</fullName>
    </submittedName>
</protein>
<comment type="similarity">
    <text evidence="2">Belongs to the bacterial solute-binding protein 7 family.</text>
</comment>
<dbReference type="InterPro" id="IPR004682">
    <property type="entry name" value="TRAP_DctP"/>
</dbReference>
<dbReference type="InterPro" id="IPR018389">
    <property type="entry name" value="DctP_fam"/>
</dbReference>
<feature type="signal peptide" evidence="5">
    <location>
        <begin position="1"/>
        <end position="22"/>
    </location>
</feature>
<keyword evidence="4 5" id="KW-0732">Signal</keyword>
<dbReference type="PANTHER" id="PTHR33376">
    <property type="match status" value="1"/>
</dbReference>